<evidence type="ECO:0000313" key="2">
    <source>
        <dbReference type="Proteomes" id="UP001416858"/>
    </source>
</evidence>
<dbReference type="RefSeq" id="WP_345685810.1">
    <property type="nucleotide sequence ID" value="NZ_BAABRO010000012.1"/>
</dbReference>
<dbReference type="EMBL" id="BAABRO010000012">
    <property type="protein sequence ID" value="GAA5509054.1"/>
    <property type="molecule type" value="Genomic_DNA"/>
</dbReference>
<dbReference type="Proteomes" id="UP001416858">
    <property type="component" value="Unassembled WGS sequence"/>
</dbReference>
<keyword evidence="2" id="KW-1185">Reference proteome</keyword>
<gene>
    <name evidence="1" type="ORF">Rcae01_04523</name>
</gene>
<accession>A0ABP9VV70</accession>
<name>A0ABP9VV70_9BACT</name>
<protein>
    <submittedName>
        <fullName evidence="1">Uncharacterized protein</fullName>
    </submittedName>
</protein>
<proteinExistence type="predicted"/>
<evidence type="ECO:0000313" key="1">
    <source>
        <dbReference type="EMBL" id="GAA5509054.1"/>
    </source>
</evidence>
<sequence>MIDLLTRWFRFFAVAFCPFVAVVIMAWSTDSRADDLSAFVQMPSFSLATDASGEQAVESLTASGDSPMVAINDPTLIEPYLIECETQSAARSAIDRGTLWQRIISDQRNYYDIGSLKLIAGSFLIGAAVANTQLDQEIQDHFQTIVRGATSDDWFEGLHSSKELGNGRYTLPIFAAAWAAGGYFDESPMMVMTGRWGERSMRSFLVGAPPLILAQRLTGGSRPGEKVRGSRWLPFQDNNGVSGHAFMSSLPFINAAKMTDRPFFKSNLLRRFVARPAVASQ</sequence>
<organism evidence="1 2">
    <name type="scientific">Novipirellula caenicola</name>
    <dbReference type="NCBI Taxonomy" id="1536901"/>
    <lineage>
        <taxon>Bacteria</taxon>
        <taxon>Pseudomonadati</taxon>
        <taxon>Planctomycetota</taxon>
        <taxon>Planctomycetia</taxon>
        <taxon>Pirellulales</taxon>
        <taxon>Pirellulaceae</taxon>
        <taxon>Novipirellula</taxon>
    </lineage>
</organism>
<reference evidence="1 2" key="1">
    <citation type="submission" date="2024-02" db="EMBL/GenBank/DDBJ databases">
        <title>Rhodopirellula caenicola NBRC 110016.</title>
        <authorList>
            <person name="Ichikawa N."/>
            <person name="Katano-Makiyama Y."/>
            <person name="Hidaka K."/>
        </authorList>
    </citation>
    <scope>NUCLEOTIDE SEQUENCE [LARGE SCALE GENOMIC DNA]</scope>
    <source>
        <strain evidence="1 2">NBRC 110016</strain>
    </source>
</reference>
<comment type="caution">
    <text evidence="1">The sequence shown here is derived from an EMBL/GenBank/DDBJ whole genome shotgun (WGS) entry which is preliminary data.</text>
</comment>